<name>A0A0D7B0K8_9AGAR</name>
<keyword evidence="4" id="KW-1185">Reference proteome</keyword>
<dbReference type="GO" id="GO:0005509">
    <property type="term" value="F:calcium ion binding"/>
    <property type="evidence" value="ECO:0007669"/>
    <property type="project" value="InterPro"/>
</dbReference>
<feature type="compositionally biased region" description="Polar residues" evidence="1">
    <location>
        <begin position="1"/>
        <end position="17"/>
    </location>
</feature>
<dbReference type="STRING" id="1314674.A0A0D7B0K8"/>
<dbReference type="GO" id="GO:0005737">
    <property type="term" value="C:cytoplasm"/>
    <property type="evidence" value="ECO:0007669"/>
    <property type="project" value="InterPro"/>
</dbReference>
<dbReference type="InterPro" id="IPR011120">
    <property type="entry name" value="Trehalase_Ca-bd"/>
</dbReference>
<dbReference type="AlphaFoldDB" id="A0A0D7B0K8"/>
<evidence type="ECO:0000313" key="4">
    <source>
        <dbReference type="Proteomes" id="UP000054007"/>
    </source>
</evidence>
<dbReference type="OrthoDB" id="5589350at2759"/>
<reference evidence="3 4" key="1">
    <citation type="journal article" date="2015" name="Fungal Genet. Biol.">
        <title>Evolution of novel wood decay mechanisms in Agaricales revealed by the genome sequences of Fistulina hepatica and Cylindrobasidium torrendii.</title>
        <authorList>
            <person name="Floudas D."/>
            <person name="Held B.W."/>
            <person name="Riley R."/>
            <person name="Nagy L.G."/>
            <person name="Koehler G."/>
            <person name="Ransdell A.S."/>
            <person name="Younus H."/>
            <person name="Chow J."/>
            <person name="Chiniquy J."/>
            <person name="Lipzen A."/>
            <person name="Tritt A."/>
            <person name="Sun H."/>
            <person name="Haridas S."/>
            <person name="LaButti K."/>
            <person name="Ohm R.A."/>
            <person name="Kues U."/>
            <person name="Blanchette R.A."/>
            <person name="Grigoriev I.V."/>
            <person name="Minto R.E."/>
            <person name="Hibbett D.S."/>
        </authorList>
    </citation>
    <scope>NUCLEOTIDE SEQUENCE [LARGE SCALE GENOMIC DNA]</scope>
    <source>
        <strain evidence="3 4">FP15055 ss-10</strain>
    </source>
</reference>
<evidence type="ECO:0000313" key="3">
    <source>
        <dbReference type="EMBL" id="KIY63061.1"/>
    </source>
</evidence>
<proteinExistence type="predicted"/>
<evidence type="ECO:0000259" key="2">
    <source>
        <dbReference type="Pfam" id="PF07492"/>
    </source>
</evidence>
<evidence type="ECO:0000256" key="1">
    <source>
        <dbReference type="SAM" id="MobiDB-lite"/>
    </source>
</evidence>
<accession>A0A0D7B0K8</accession>
<dbReference type="Proteomes" id="UP000054007">
    <property type="component" value="Unassembled WGS sequence"/>
</dbReference>
<feature type="region of interest" description="Disordered" evidence="1">
    <location>
        <begin position="1"/>
        <end position="38"/>
    </location>
</feature>
<protein>
    <recommendedName>
        <fullName evidence="2">Neutral trehalase Ca2+ binding domain-containing protein</fullName>
    </recommendedName>
</protein>
<sequence length="239" mass="26767">MASRRLTSTGRTCSNLPQEPEAYRAGQTPTDRDLSRPPFVYDHPRFPPHLVHLQIWYRTDRERRMANIKVECHARTRCLSHNEKNAKGPRRFLLDVEETIRVVLEQEDTDGDFQISVADADQKAMAVGTATSNGFETFDICGTYGIAQTGSAGWQTSKLNETHVHDSLATDGVAGTHPSPPQEAGVRGGAARRLDITRMLWGGSGAGEIQATPPDLQCDRISTPYICDMRRTWDYQYYI</sequence>
<dbReference type="GO" id="GO:0004555">
    <property type="term" value="F:alpha,alpha-trehalase activity"/>
    <property type="evidence" value="ECO:0007669"/>
    <property type="project" value="InterPro"/>
</dbReference>
<feature type="domain" description="Neutral trehalase Ca2+ binding" evidence="2">
    <location>
        <begin position="101"/>
        <end position="129"/>
    </location>
</feature>
<dbReference type="GO" id="GO:0005993">
    <property type="term" value="P:trehalose catabolic process"/>
    <property type="evidence" value="ECO:0007669"/>
    <property type="project" value="InterPro"/>
</dbReference>
<gene>
    <name evidence="3" type="ORF">CYLTODRAFT_472568</name>
</gene>
<dbReference type="Pfam" id="PF07492">
    <property type="entry name" value="Trehalase_Ca-bi"/>
    <property type="match status" value="1"/>
</dbReference>
<dbReference type="EMBL" id="KN880724">
    <property type="protein sequence ID" value="KIY63061.1"/>
    <property type="molecule type" value="Genomic_DNA"/>
</dbReference>
<organism evidence="3 4">
    <name type="scientific">Cylindrobasidium torrendii FP15055 ss-10</name>
    <dbReference type="NCBI Taxonomy" id="1314674"/>
    <lineage>
        <taxon>Eukaryota</taxon>
        <taxon>Fungi</taxon>
        <taxon>Dikarya</taxon>
        <taxon>Basidiomycota</taxon>
        <taxon>Agaricomycotina</taxon>
        <taxon>Agaricomycetes</taxon>
        <taxon>Agaricomycetidae</taxon>
        <taxon>Agaricales</taxon>
        <taxon>Marasmiineae</taxon>
        <taxon>Physalacriaceae</taxon>
        <taxon>Cylindrobasidium</taxon>
    </lineage>
</organism>